<name>A0A835HGQ5_9MAGN</name>
<evidence type="ECO:0000313" key="2">
    <source>
        <dbReference type="EMBL" id="KAF9597843.1"/>
    </source>
</evidence>
<accession>A0A835HGQ5</accession>
<dbReference type="InterPro" id="IPR029055">
    <property type="entry name" value="Ntn_hydrolases_N"/>
</dbReference>
<dbReference type="Proteomes" id="UP000631114">
    <property type="component" value="Unassembled WGS sequence"/>
</dbReference>
<organism evidence="2 3">
    <name type="scientific">Coptis chinensis</name>
    <dbReference type="NCBI Taxonomy" id="261450"/>
    <lineage>
        <taxon>Eukaryota</taxon>
        <taxon>Viridiplantae</taxon>
        <taxon>Streptophyta</taxon>
        <taxon>Embryophyta</taxon>
        <taxon>Tracheophyta</taxon>
        <taxon>Spermatophyta</taxon>
        <taxon>Magnoliopsida</taxon>
        <taxon>Ranunculales</taxon>
        <taxon>Ranunculaceae</taxon>
        <taxon>Coptidoideae</taxon>
        <taxon>Coptis</taxon>
    </lineage>
</organism>
<reference evidence="2 3" key="1">
    <citation type="submission" date="2020-10" db="EMBL/GenBank/DDBJ databases">
        <title>The Coptis chinensis genome and diversification of protoberbering-type alkaloids.</title>
        <authorList>
            <person name="Wang B."/>
            <person name="Shu S."/>
            <person name="Song C."/>
            <person name="Liu Y."/>
        </authorList>
    </citation>
    <scope>NUCLEOTIDE SEQUENCE [LARGE SCALE GENOMIC DNA]</scope>
    <source>
        <strain evidence="2">HL-2020</strain>
        <tissue evidence="2">Leaf</tissue>
    </source>
</reference>
<dbReference type="SUPFAM" id="SSF56235">
    <property type="entry name" value="N-terminal nucleophile aminohydrolases (Ntn hydrolases)"/>
    <property type="match status" value="1"/>
</dbReference>
<evidence type="ECO:0000256" key="1">
    <source>
        <dbReference type="SAM" id="MobiDB-lite"/>
    </source>
</evidence>
<gene>
    <name evidence="2" type="ORF">IFM89_021928</name>
</gene>
<dbReference type="EMBL" id="JADFTS010000007">
    <property type="protein sequence ID" value="KAF9597843.1"/>
    <property type="molecule type" value="Genomic_DNA"/>
</dbReference>
<comment type="caution">
    <text evidence="2">The sequence shown here is derived from an EMBL/GenBank/DDBJ whole genome shotgun (WGS) entry which is preliminary data.</text>
</comment>
<dbReference type="AlphaFoldDB" id="A0A835HGQ5"/>
<evidence type="ECO:0000313" key="3">
    <source>
        <dbReference type="Proteomes" id="UP000631114"/>
    </source>
</evidence>
<protein>
    <submittedName>
        <fullName evidence="2">Uncharacterized protein</fullName>
    </submittedName>
</protein>
<sequence>MDFDDELEEIEEYLIEQVIAYAIGIIGRRFDKQPCNDSMLSGGAYMNEVLEGHNDRCRRMFRFEPLDNVRDNPKLEAGHVTYSLELEDTNPLWKALELINLMKITLEKGRKRCHTSTVGLKTKEGVVLAVEKRITSPLLVELEKSCPGTQLKERKNRAKKIRGVTTKAGDDAKAGKKKLSG</sequence>
<feature type="region of interest" description="Disordered" evidence="1">
    <location>
        <begin position="151"/>
        <end position="181"/>
    </location>
</feature>
<keyword evidence="3" id="KW-1185">Reference proteome</keyword>
<proteinExistence type="predicted"/>